<proteinExistence type="predicted"/>
<comment type="pathway">
    <text evidence="11">Porphyrin-containing compound metabolism.</text>
</comment>
<keyword evidence="4" id="KW-0479">Metal-binding</keyword>
<keyword evidence="6" id="KW-0560">Oxidoreductase</keyword>
<dbReference type="RefSeq" id="WP_250873688.1">
    <property type="nucleotide sequence ID" value="NZ_JALXFV010000005.1"/>
</dbReference>
<feature type="transmembrane region" description="Helical" evidence="12">
    <location>
        <begin position="181"/>
        <end position="200"/>
    </location>
</feature>
<evidence type="ECO:0000256" key="1">
    <source>
        <dbReference type="ARBA" id="ARBA00004141"/>
    </source>
</evidence>
<feature type="transmembrane region" description="Helical" evidence="12">
    <location>
        <begin position="117"/>
        <end position="140"/>
    </location>
</feature>
<evidence type="ECO:0000256" key="5">
    <source>
        <dbReference type="ARBA" id="ARBA00022989"/>
    </source>
</evidence>
<protein>
    <submittedName>
        <fullName evidence="13">COX15/CtaA family protein</fullName>
    </submittedName>
</protein>
<evidence type="ECO:0000313" key="14">
    <source>
        <dbReference type="Proteomes" id="UP001597187"/>
    </source>
</evidence>
<evidence type="ECO:0000256" key="10">
    <source>
        <dbReference type="ARBA" id="ARBA00023157"/>
    </source>
</evidence>
<evidence type="ECO:0000256" key="12">
    <source>
        <dbReference type="SAM" id="Phobius"/>
    </source>
</evidence>
<keyword evidence="2" id="KW-1003">Cell membrane</keyword>
<dbReference type="PANTHER" id="PTHR35457:SF1">
    <property type="entry name" value="HEME A SYNTHASE"/>
    <property type="match status" value="1"/>
</dbReference>
<accession>A0ABD6AVX0</accession>
<dbReference type="Proteomes" id="UP001597187">
    <property type="component" value="Unassembled WGS sequence"/>
</dbReference>
<dbReference type="PANTHER" id="PTHR35457">
    <property type="entry name" value="HEME A SYNTHASE"/>
    <property type="match status" value="1"/>
</dbReference>
<dbReference type="GO" id="GO:0006783">
    <property type="term" value="P:heme biosynthetic process"/>
    <property type="evidence" value="ECO:0007669"/>
    <property type="project" value="UniProtKB-KW"/>
</dbReference>
<evidence type="ECO:0000256" key="4">
    <source>
        <dbReference type="ARBA" id="ARBA00022723"/>
    </source>
</evidence>
<dbReference type="InterPro" id="IPR050450">
    <property type="entry name" value="COX15/CtaA_HemeA_synthase"/>
</dbReference>
<dbReference type="EMBL" id="JBHUDC010000005">
    <property type="protein sequence ID" value="MFD1513718.1"/>
    <property type="molecule type" value="Genomic_DNA"/>
</dbReference>
<feature type="transmembrane region" description="Helical" evidence="12">
    <location>
        <begin position="60"/>
        <end position="81"/>
    </location>
</feature>
<dbReference type="GO" id="GO:0046872">
    <property type="term" value="F:metal ion binding"/>
    <property type="evidence" value="ECO:0007669"/>
    <property type="project" value="UniProtKB-KW"/>
</dbReference>
<keyword evidence="3 12" id="KW-0812">Transmembrane</keyword>
<dbReference type="GO" id="GO:0016020">
    <property type="term" value="C:membrane"/>
    <property type="evidence" value="ECO:0007669"/>
    <property type="project" value="UniProtKB-SubCell"/>
</dbReference>
<evidence type="ECO:0000313" key="13">
    <source>
        <dbReference type="EMBL" id="MFD1513718.1"/>
    </source>
</evidence>
<keyword evidence="5 12" id="KW-1133">Transmembrane helix</keyword>
<name>A0ABD6AVX0_9EURY</name>
<evidence type="ECO:0000256" key="7">
    <source>
        <dbReference type="ARBA" id="ARBA00023004"/>
    </source>
</evidence>
<evidence type="ECO:0000256" key="6">
    <source>
        <dbReference type="ARBA" id="ARBA00023002"/>
    </source>
</evidence>
<evidence type="ECO:0000256" key="3">
    <source>
        <dbReference type="ARBA" id="ARBA00022692"/>
    </source>
</evidence>
<keyword evidence="8" id="KW-0350">Heme biosynthesis</keyword>
<organism evidence="13 14">
    <name type="scientific">Halomarina rubra</name>
    <dbReference type="NCBI Taxonomy" id="2071873"/>
    <lineage>
        <taxon>Archaea</taxon>
        <taxon>Methanobacteriati</taxon>
        <taxon>Methanobacteriota</taxon>
        <taxon>Stenosarchaea group</taxon>
        <taxon>Halobacteria</taxon>
        <taxon>Halobacteriales</taxon>
        <taxon>Natronomonadaceae</taxon>
        <taxon>Halomarina</taxon>
    </lineage>
</organism>
<dbReference type="AlphaFoldDB" id="A0ABD6AVX0"/>
<keyword evidence="10" id="KW-1015">Disulfide bond</keyword>
<comment type="caution">
    <text evidence="13">The sequence shown here is derived from an EMBL/GenBank/DDBJ whole genome shotgun (WGS) entry which is preliminary data.</text>
</comment>
<dbReference type="InterPro" id="IPR003780">
    <property type="entry name" value="COX15/CtaA_fam"/>
</dbReference>
<evidence type="ECO:0000256" key="11">
    <source>
        <dbReference type="ARBA" id="ARBA00023444"/>
    </source>
</evidence>
<dbReference type="Pfam" id="PF02628">
    <property type="entry name" value="COX15-CtaA"/>
    <property type="match status" value="1"/>
</dbReference>
<evidence type="ECO:0000256" key="2">
    <source>
        <dbReference type="ARBA" id="ARBA00022475"/>
    </source>
</evidence>
<evidence type="ECO:0000256" key="9">
    <source>
        <dbReference type="ARBA" id="ARBA00023136"/>
    </source>
</evidence>
<comment type="subcellular location">
    <subcellularLocation>
        <location evidence="1">Membrane</location>
        <topology evidence="1">Multi-pass membrane protein</topology>
    </subcellularLocation>
</comment>
<gene>
    <name evidence="13" type="ORF">ACFSBT_10555</name>
</gene>
<reference evidence="13 14" key="1">
    <citation type="journal article" date="2019" name="Int. J. Syst. Evol. Microbiol.">
        <title>The Global Catalogue of Microorganisms (GCM) 10K type strain sequencing project: providing services to taxonomists for standard genome sequencing and annotation.</title>
        <authorList>
            <consortium name="The Broad Institute Genomics Platform"/>
            <consortium name="The Broad Institute Genome Sequencing Center for Infectious Disease"/>
            <person name="Wu L."/>
            <person name="Ma J."/>
        </authorList>
    </citation>
    <scope>NUCLEOTIDE SEQUENCE [LARGE SCALE GENOMIC DNA]</scope>
    <source>
        <strain evidence="13 14">CGMCC 1.12563</strain>
    </source>
</reference>
<feature type="transmembrane region" description="Helical" evidence="12">
    <location>
        <begin position="152"/>
        <end position="169"/>
    </location>
</feature>
<dbReference type="GO" id="GO:0016491">
    <property type="term" value="F:oxidoreductase activity"/>
    <property type="evidence" value="ECO:0007669"/>
    <property type="project" value="UniProtKB-KW"/>
</dbReference>
<keyword evidence="7" id="KW-0408">Iron</keyword>
<sequence length="275" mass="28974">MESRFRRLTALSAGLTFVLVLLGVYTAAAGAGLTCDQNWPFCDGAVFGLFPANWASFVEWFHRLVAMVTGFVILGNTVSAFRGAAGRKTQGALAIATLLLPAQIVLGALTVTQYEWLILTAHFVTAATIFAGVVLAALWAADDVVTNRLVRAVAGLVPLTVGAMVVLNPRTFVAYTPPVQVAYYAVALLAFGGALATAVWAGRHGLDARARLPALGCSTLLFGLLAVGRQYYGLDGRVLSLGATALALGLALLTWWVARRDSPDGRHETGVPSDD</sequence>
<feature type="transmembrane region" description="Helical" evidence="12">
    <location>
        <begin position="93"/>
        <end position="111"/>
    </location>
</feature>
<evidence type="ECO:0000256" key="8">
    <source>
        <dbReference type="ARBA" id="ARBA00023133"/>
    </source>
</evidence>
<feature type="transmembrane region" description="Helical" evidence="12">
    <location>
        <begin position="212"/>
        <end position="232"/>
    </location>
</feature>
<feature type="transmembrane region" description="Helical" evidence="12">
    <location>
        <begin position="238"/>
        <end position="258"/>
    </location>
</feature>
<keyword evidence="9 12" id="KW-0472">Membrane</keyword>
<keyword evidence="14" id="KW-1185">Reference proteome</keyword>